<dbReference type="GO" id="GO:0005886">
    <property type="term" value="C:plasma membrane"/>
    <property type="evidence" value="ECO:0007669"/>
    <property type="project" value="TreeGrafter"/>
</dbReference>
<dbReference type="eggNOG" id="KOG0475">
    <property type="taxonomic scope" value="Eukaryota"/>
</dbReference>
<evidence type="ECO:0000256" key="8">
    <source>
        <dbReference type="SAM" id="Phobius"/>
    </source>
</evidence>
<sequence>MTTLSMCAKIYDKKELVGYFVMNEEVTKLYPTDEDLFKSFPSTVPVVTFREETASSEPNAKAIGKEIFNEGEYLDGQIIPWGKLDKLRQNENLHRVESSSSVLDRFVNRYNQWPIIILASVTLSLLAIFLDWSSTWLNDIKYGYCSTDVFKVRSACEPSSWKLYGGNHRGMAKSFADLVIVLICTVVLSFLGLMISSANSWIVKSGISELMAIIAGAVNNDFLNWSIILKKYVSLIFIVACGGLLLGYEGPLIHISCGVINFFLNFLSGQFHIFNNLNNEVVRREFLSIGFVIGISLAFGAPIGGLLFSLEKLKLGKRFHMLMWNGFVCSTIATFIFFKVHPFKKITINKAFTVDLANGYVLLELIPYLFVGLICGFLSLAFNSLQLRLTEFRKSSKCFSDSKAIQYLLDHPIAEITLLATITTTILYPLKFSDLTMNDLLVTLFHDCTDPNKSNNNSQSVCTAKHETLELIYYLVVIFIQSNLAYTLDIPGGILLPSLVIGGLIGRIIGRIVELFQIHLGSDIFAQCFQEKRNCVSPGSYAIVGAASFFAGVTNTSVAAVVIVFEITGAVTYLIPLMMGVVVAKSIVELFDSRGFYEMWLSKTHKNYLAPETVESLKLSPFSDVAISGALKESKNRIVYYDELIQIKEFIKKLDQIIEDNNFEKELINNDGFVVLQSVHNRSLVGFVDYASIDRLVRLNGHSDSTLISFSSPESEVNNTAVLNLSRYMKSRKELFIVNSRYPLLSTYDLMEKMLVTNLFVCEDTTDGEKFRGVLRISDLTDYIRG</sequence>
<dbReference type="GO" id="GO:0005794">
    <property type="term" value="C:Golgi apparatus"/>
    <property type="evidence" value="ECO:0007669"/>
    <property type="project" value="TreeGrafter"/>
</dbReference>
<keyword evidence="4 8" id="KW-1133">Transmembrane helix</keyword>
<dbReference type="HOGENOM" id="CLU_003181_2_1_1"/>
<dbReference type="PANTHER" id="PTHR45711:SF6">
    <property type="entry name" value="CHLORIDE CHANNEL PROTEIN"/>
    <property type="match status" value="1"/>
</dbReference>
<evidence type="ECO:0000256" key="6">
    <source>
        <dbReference type="ARBA" id="ARBA00023136"/>
    </source>
</evidence>
<feature type="transmembrane region" description="Helical" evidence="8">
    <location>
        <begin position="252"/>
        <end position="274"/>
    </location>
</feature>
<dbReference type="GO" id="GO:0005247">
    <property type="term" value="F:voltage-gated chloride channel activity"/>
    <property type="evidence" value="ECO:0007669"/>
    <property type="project" value="TreeGrafter"/>
</dbReference>
<dbReference type="EMBL" id="NHMM01000003">
    <property type="protein sequence ID" value="OUT22264.1"/>
    <property type="molecule type" value="Genomic_DNA"/>
</dbReference>
<dbReference type="VEuPathDB" id="FungiDB:C5L36_0D00180"/>
<protein>
    <recommendedName>
        <fullName evidence="13">Chloride channel protein</fullName>
    </recommendedName>
</protein>
<keyword evidence="2" id="KW-0813">Transport</keyword>
<feature type="transmembrane region" description="Helical" evidence="8">
    <location>
        <begin position="471"/>
        <end position="488"/>
    </location>
</feature>
<dbReference type="Gene3D" id="1.10.3080.10">
    <property type="entry name" value="Clc chloride channel"/>
    <property type="match status" value="1"/>
</dbReference>
<dbReference type="SUPFAM" id="SSF54631">
    <property type="entry name" value="CBS-domain pair"/>
    <property type="match status" value="1"/>
</dbReference>
<comment type="subcellular location">
    <subcellularLocation>
        <location evidence="1">Membrane</location>
        <topology evidence="1">Multi-pass membrane protein</topology>
    </subcellularLocation>
</comment>
<dbReference type="Pfam" id="PF00654">
    <property type="entry name" value="Voltage_CLC"/>
    <property type="match status" value="1"/>
</dbReference>
<comment type="caution">
    <text evidence="9">The sequence shown here is derived from an EMBL/GenBank/DDBJ whole genome shotgun (WGS) entry which is preliminary data.</text>
</comment>
<feature type="transmembrane region" description="Helical" evidence="8">
    <location>
        <begin position="571"/>
        <end position="591"/>
    </location>
</feature>
<feature type="transmembrane region" description="Helical" evidence="8">
    <location>
        <begin position="113"/>
        <end position="132"/>
    </location>
</feature>
<dbReference type="SUPFAM" id="SSF81340">
    <property type="entry name" value="Clc chloride channel"/>
    <property type="match status" value="1"/>
</dbReference>
<evidence type="ECO:0000313" key="12">
    <source>
        <dbReference type="Proteomes" id="UP000195871"/>
    </source>
</evidence>
<dbReference type="AlphaFoldDB" id="A0A099NYK2"/>
<evidence type="ECO:0000313" key="11">
    <source>
        <dbReference type="Proteomes" id="UP000029867"/>
    </source>
</evidence>
<feature type="transmembrane region" description="Helical" evidence="8">
    <location>
        <begin position="178"/>
        <end position="202"/>
    </location>
</feature>
<accession>A0A099NYK2</accession>
<dbReference type="PANTHER" id="PTHR45711">
    <property type="entry name" value="CHLORIDE CHANNEL PROTEIN"/>
    <property type="match status" value="1"/>
</dbReference>
<evidence type="ECO:0000256" key="5">
    <source>
        <dbReference type="ARBA" id="ARBA00023065"/>
    </source>
</evidence>
<evidence type="ECO:0000313" key="10">
    <source>
        <dbReference type="EMBL" id="OUT22264.1"/>
    </source>
</evidence>
<reference evidence="9" key="2">
    <citation type="submission" date="2014-08" db="EMBL/GenBank/DDBJ databases">
        <title>Exploiting Issatchenkia orientalis SD108 for Succinic Acid Production.</title>
        <authorList>
            <person name="Xiao H."/>
            <person name="Shao Z."/>
            <person name="Jiang Y."/>
            <person name="Dole S."/>
            <person name="Zhao H."/>
        </authorList>
    </citation>
    <scope>NUCLEOTIDE SEQUENCE [LARGE SCALE GENOMIC DNA]</scope>
    <source>
        <strain evidence="9">SD108</strain>
    </source>
</reference>
<keyword evidence="6 8" id="KW-0472">Membrane</keyword>
<gene>
    <name evidence="10" type="ORF">CAS74_001978</name>
    <name evidence="9" type="ORF">JL09_g3942</name>
</gene>
<dbReference type="Proteomes" id="UP000029867">
    <property type="component" value="Unassembled WGS sequence"/>
</dbReference>
<dbReference type="GO" id="GO:0005769">
    <property type="term" value="C:early endosome"/>
    <property type="evidence" value="ECO:0007669"/>
    <property type="project" value="TreeGrafter"/>
</dbReference>
<evidence type="ECO:0000313" key="9">
    <source>
        <dbReference type="EMBL" id="KGK36911.1"/>
    </source>
</evidence>
<keyword evidence="3 8" id="KW-0812">Transmembrane</keyword>
<evidence type="ECO:0008006" key="13">
    <source>
        <dbReference type="Google" id="ProtNLM"/>
    </source>
</evidence>
<evidence type="ECO:0000256" key="3">
    <source>
        <dbReference type="ARBA" id="ARBA00022692"/>
    </source>
</evidence>
<dbReference type="Proteomes" id="UP000195871">
    <property type="component" value="Unassembled WGS sequence"/>
</dbReference>
<feature type="transmembrane region" description="Helical" evidence="8">
    <location>
        <begin position="322"/>
        <end position="340"/>
    </location>
</feature>
<dbReference type="InterPro" id="IPR014743">
    <property type="entry name" value="Cl-channel_core"/>
</dbReference>
<evidence type="ECO:0000256" key="2">
    <source>
        <dbReference type="ARBA" id="ARBA00022448"/>
    </source>
</evidence>
<feature type="transmembrane region" description="Helical" evidence="8">
    <location>
        <begin position="360"/>
        <end position="385"/>
    </location>
</feature>
<reference evidence="10 12" key="3">
    <citation type="submission" date="2017-05" db="EMBL/GenBank/DDBJ databases">
        <title>The Genome Sequence of Candida krusei Ckrusei653.</title>
        <authorList>
            <person name="Cuomo C."/>
            <person name="Forche A."/>
            <person name="Young S."/>
            <person name="Abouelleil A."/>
            <person name="Cao P."/>
            <person name="Chapman S."/>
            <person name="Cusick C."/>
            <person name="Shea T."/>
            <person name="Nusbaum C."/>
            <person name="Birren B."/>
        </authorList>
    </citation>
    <scope>NUCLEOTIDE SEQUENCE [LARGE SCALE GENOMIC DNA]</scope>
    <source>
        <strain evidence="10 12">Ckrusei653</strain>
    </source>
</reference>
<dbReference type="PRINTS" id="PR00762">
    <property type="entry name" value="CLCHANNEL"/>
</dbReference>
<name>A0A099NYK2_PICKU</name>
<feature type="transmembrane region" description="Helical" evidence="8">
    <location>
        <begin position="286"/>
        <end position="310"/>
    </location>
</feature>
<keyword evidence="5" id="KW-0406">Ion transport</keyword>
<feature type="transmembrane region" description="Helical" evidence="8">
    <location>
        <begin position="541"/>
        <end position="565"/>
    </location>
</feature>
<proteinExistence type="predicted"/>
<dbReference type="InterPro" id="IPR001807">
    <property type="entry name" value="ClC"/>
</dbReference>
<evidence type="ECO:0000256" key="1">
    <source>
        <dbReference type="ARBA" id="ARBA00004141"/>
    </source>
</evidence>
<feature type="transmembrane region" description="Helical" evidence="8">
    <location>
        <begin position="222"/>
        <end position="245"/>
    </location>
</feature>
<keyword evidence="7" id="KW-0868">Chloride</keyword>
<dbReference type="InterPro" id="IPR046342">
    <property type="entry name" value="CBS_dom_sf"/>
</dbReference>
<evidence type="ECO:0000256" key="4">
    <source>
        <dbReference type="ARBA" id="ARBA00022989"/>
    </source>
</evidence>
<reference evidence="11" key="1">
    <citation type="journal article" date="2014" name="Microb. Cell Fact.">
        <title>Exploiting Issatchenkia orientalis SD108 for succinic acid production.</title>
        <authorList>
            <person name="Xiao H."/>
            <person name="Shao Z."/>
            <person name="Jiang Y."/>
            <person name="Dole S."/>
            <person name="Zhao H."/>
        </authorList>
    </citation>
    <scope>NUCLEOTIDE SEQUENCE [LARGE SCALE GENOMIC DNA]</scope>
    <source>
        <strain evidence="11">SD108</strain>
    </source>
</reference>
<evidence type="ECO:0000256" key="7">
    <source>
        <dbReference type="ARBA" id="ARBA00023214"/>
    </source>
</evidence>
<dbReference type="EMBL" id="JQFK01000049">
    <property type="protein sequence ID" value="KGK36911.1"/>
    <property type="molecule type" value="Genomic_DNA"/>
</dbReference>
<organism evidence="9 11">
    <name type="scientific">Pichia kudriavzevii</name>
    <name type="common">Yeast</name>
    <name type="synonym">Issatchenkia orientalis</name>
    <dbReference type="NCBI Taxonomy" id="4909"/>
    <lineage>
        <taxon>Eukaryota</taxon>
        <taxon>Fungi</taxon>
        <taxon>Dikarya</taxon>
        <taxon>Ascomycota</taxon>
        <taxon>Saccharomycotina</taxon>
        <taxon>Pichiomycetes</taxon>
        <taxon>Pichiales</taxon>
        <taxon>Pichiaceae</taxon>
        <taxon>Pichia</taxon>
    </lineage>
</organism>
<feature type="transmembrane region" description="Helical" evidence="8">
    <location>
        <begin position="494"/>
        <end position="513"/>
    </location>
</feature>